<comment type="caution">
    <text evidence="1">The sequence shown here is derived from an EMBL/GenBank/DDBJ whole genome shotgun (WGS) entry which is preliminary data.</text>
</comment>
<dbReference type="Gene3D" id="3.40.50.11350">
    <property type="match status" value="1"/>
</dbReference>
<dbReference type="Proteomes" id="UP000460412">
    <property type="component" value="Unassembled WGS sequence"/>
</dbReference>
<sequence length="275" mass="31764">MIRPRGNGIEGLMSLFLYILQRIDYADRCGMIPVVDMKNYNSQYYDGEHNVWEWYFTQPSQYNLEDVRNNKTNLVCGYSLRRKMNKDIGSIQSIFDQRLIMSVNKLILRHIDYSDEVKCILDKEIKTVKPKECIGVYLRGTDYIALQPKGEPRQPTVEMVKKQIDAFVEKYGCNRIFLVTEDAGIFKQFCEKDRYEIVLYSADSFIASYDGKDYLAFSGAIKKGKKEAGLDYLVKIALLSKCKYLVTSITRGSISAVYLNGGNYKDIFIFDLGIY</sequence>
<accession>A0A7X3SIF7</accession>
<protein>
    <submittedName>
        <fullName evidence="1">Uncharacterized protein</fullName>
    </submittedName>
</protein>
<gene>
    <name evidence="1" type="ORF">GN277_06895</name>
</gene>
<dbReference type="EMBL" id="WUQX01000001">
    <property type="protein sequence ID" value="MXP75116.1"/>
    <property type="molecule type" value="Genomic_DNA"/>
</dbReference>
<proteinExistence type="predicted"/>
<evidence type="ECO:0000313" key="2">
    <source>
        <dbReference type="Proteomes" id="UP000460412"/>
    </source>
</evidence>
<dbReference type="AlphaFoldDB" id="A0A7X3SIF7"/>
<name>A0A7X3SIF7_9FIRM</name>
<keyword evidence="2" id="KW-1185">Reference proteome</keyword>
<organism evidence="1 2">
    <name type="scientific">Sporofaciens musculi</name>
    <dbReference type="NCBI Taxonomy" id="2681861"/>
    <lineage>
        <taxon>Bacteria</taxon>
        <taxon>Bacillati</taxon>
        <taxon>Bacillota</taxon>
        <taxon>Clostridia</taxon>
        <taxon>Lachnospirales</taxon>
        <taxon>Lachnospiraceae</taxon>
        <taxon>Sporofaciens</taxon>
    </lineage>
</organism>
<evidence type="ECO:0000313" key="1">
    <source>
        <dbReference type="EMBL" id="MXP75116.1"/>
    </source>
</evidence>
<dbReference type="RefSeq" id="WP_159750425.1">
    <property type="nucleotide sequence ID" value="NZ_WUQX01000001.1"/>
</dbReference>
<reference evidence="1 2" key="1">
    <citation type="submission" date="2019-12" db="EMBL/GenBank/DDBJ databases">
        <title>Sporaefaciens musculi gen. nov., sp. nov., a novel bacterium isolated from the caecum of an obese mouse.</title>
        <authorList>
            <person name="Rasmussen T.S."/>
            <person name="Streidl T."/>
            <person name="Hitch T.C.A."/>
            <person name="Wortmann E."/>
            <person name="Deptula P."/>
            <person name="Hansen M."/>
            <person name="Nielsen D.S."/>
            <person name="Clavel T."/>
            <person name="Vogensen F.K."/>
        </authorList>
    </citation>
    <scope>NUCLEOTIDE SEQUENCE [LARGE SCALE GENOMIC DNA]</scope>
    <source>
        <strain evidence="1 2">WCA-9-b2</strain>
    </source>
</reference>